<evidence type="ECO:0000313" key="2">
    <source>
        <dbReference type="Proteomes" id="UP000276215"/>
    </source>
</evidence>
<sequence length="55" mass="6195">RLLCRPWACSASFSSCLRFVSASTSPRSRMRAASLLRCRWSALPFAVICRTSSRK</sequence>
<organism evidence="1 2">
    <name type="scientific">Choiromyces venosus 120613-1</name>
    <dbReference type="NCBI Taxonomy" id="1336337"/>
    <lineage>
        <taxon>Eukaryota</taxon>
        <taxon>Fungi</taxon>
        <taxon>Dikarya</taxon>
        <taxon>Ascomycota</taxon>
        <taxon>Pezizomycotina</taxon>
        <taxon>Pezizomycetes</taxon>
        <taxon>Pezizales</taxon>
        <taxon>Tuberaceae</taxon>
        <taxon>Choiromyces</taxon>
    </lineage>
</organism>
<dbReference type="Proteomes" id="UP000276215">
    <property type="component" value="Unassembled WGS sequence"/>
</dbReference>
<evidence type="ECO:0000313" key="1">
    <source>
        <dbReference type="EMBL" id="RPA92802.1"/>
    </source>
</evidence>
<proteinExistence type="predicted"/>
<dbReference type="AlphaFoldDB" id="A0A3N4J397"/>
<reference evidence="1 2" key="1">
    <citation type="journal article" date="2018" name="Nat. Ecol. Evol.">
        <title>Pezizomycetes genomes reveal the molecular basis of ectomycorrhizal truffle lifestyle.</title>
        <authorList>
            <person name="Murat C."/>
            <person name="Payen T."/>
            <person name="Noel B."/>
            <person name="Kuo A."/>
            <person name="Morin E."/>
            <person name="Chen J."/>
            <person name="Kohler A."/>
            <person name="Krizsan K."/>
            <person name="Balestrini R."/>
            <person name="Da Silva C."/>
            <person name="Montanini B."/>
            <person name="Hainaut M."/>
            <person name="Levati E."/>
            <person name="Barry K.W."/>
            <person name="Belfiori B."/>
            <person name="Cichocki N."/>
            <person name="Clum A."/>
            <person name="Dockter R.B."/>
            <person name="Fauchery L."/>
            <person name="Guy J."/>
            <person name="Iotti M."/>
            <person name="Le Tacon F."/>
            <person name="Lindquist E.A."/>
            <person name="Lipzen A."/>
            <person name="Malagnac F."/>
            <person name="Mello A."/>
            <person name="Molinier V."/>
            <person name="Miyauchi S."/>
            <person name="Poulain J."/>
            <person name="Riccioni C."/>
            <person name="Rubini A."/>
            <person name="Sitrit Y."/>
            <person name="Splivallo R."/>
            <person name="Traeger S."/>
            <person name="Wang M."/>
            <person name="Zifcakova L."/>
            <person name="Wipf D."/>
            <person name="Zambonelli A."/>
            <person name="Paolocci F."/>
            <person name="Nowrousian M."/>
            <person name="Ottonello S."/>
            <person name="Baldrian P."/>
            <person name="Spatafora J.W."/>
            <person name="Henrissat B."/>
            <person name="Nagy L.G."/>
            <person name="Aury J.M."/>
            <person name="Wincker P."/>
            <person name="Grigoriev I.V."/>
            <person name="Bonfante P."/>
            <person name="Martin F.M."/>
        </authorList>
    </citation>
    <scope>NUCLEOTIDE SEQUENCE [LARGE SCALE GENOMIC DNA]</scope>
    <source>
        <strain evidence="1 2">120613-1</strain>
    </source>
</reference>
<feature type="non-terminal residue" evidence="1">
    <location>
        <position position="1"/>
    </location>
</feature>
<dbReference type="EMBL" id="ML120465">
    <property type="protein sequence ID" value="RPA92802.1"/>
    <property type="molecule type" value="Genomic_DNA"/>
</dbReference>
<protein>
    <submittedName>
        <fullName evidence="1">Uncharacterized protein</fullName>
    </submittedName>
</protein>
<dbReference type="OrthoDB" id="10539128at2759"/>
<name>A0A3N4J397_9PEZI</name>
<accession>A0A3N4J397</accession>
<keyword evidence="2" id="KW-1185">Reference proteome</keyword>
<gene>
    <name evidence="1" type="ORF">L873DRAFT_1708443</name>
</gene>